<dbReference type="GeneID" id="79793264"/>
<reference evidence="1 2" key="1">
    <citation type="submission" date="2023-06" db="EMBL/GenBank/DDBJ databases">
        <authorList>
            <person name="Ham H."/>
            <person name="Park D.S."/>
        </authorList>
    </citation>
    <scope>NUCLEOTIDE SEQUENCE [LARGE SCALE GENOMIC DNA]</scope>
    <source>
        <strain evidence="1 2">KACC 17005</strain>
    </source>
</reference>
<proteinExistence type="predicted"/>
<protein>
    <submittedName>
        <fullName evidence="1">Uncharacterized protein</fullName>
    </submittedName>
</protein>
<organism evidence="1 2">
    <name type="scientific">Paracidovorax citrulli</name>
    <name type="common">Acidovorax citrulli</name>
    <dbReference type="NCBI Taxonomy" id="80869"/>
    <lineage>
        <taxon>Bacteria</taxon>
        <taxon>Pseudomonadati</taxon>
        <taxon>Pseudomonadota</taxon>
        <taxon>Betaproteobacteria</taxon>
        <taxon>Burkholderiales</taxon>
        <taxon>Comamonadaceae</taxon>
        <taxon>Paracidovorax</taxon>
    </lineage>
</organism>
<gene>
    <name evidence="1" type="ORF">QRO08_16250</name>
</gene>
<dbReference type="RefSeq" id="WP_011794830.1">
    <property type="nucleotide sequence ID" value="NZ_CP023687.1"/>
</dbReference>
<name>A0ABY9AKC0_PARCI</name>
<evidence type="ECO:0000313" key="1">
    <source>
        <dbReference type="EMBL" id="WIY47380.1"/>
    </source>
</evidence>
<evidence type="ECO:0000313" key="2">
    <source>
        <dbReference type="Proteomes" id="UP001242732"/>
    </source>
</evidence>
<dbReference type="EMBL" id="CP127363">
    <property type="protein sequence ID" value="WIY47380.1"/>
    <property type="molecule type" value="Genomic_DNA"/>
</dbReference>
<accession>A0ABY9AKC0</accession>
<keyword evidence="2" id="KW-1185">Reference proteome</keyword>
<sequence>MSTTHDYTSPTWGHNITFITVSEDGKTASVVGHGLGVKVGDYLILANGPRATTRYRVVKLKRARPADCWRARIEFAPREEAPAC</sequence>
<dbReference type="Proteomes" id="UP001242732">
    <property type="component" value="Chromosome"/>
</dbReference>